<keyword evidence="1" id="KW-0472">Membrane</keyword>
<comment type="caution">
    <text evidence="2">The sequence shown here is derived from an EMBL/GenBank/DDBJ whole genome shotgun (WGS) entry which is preliminary data.</text>
</comment>
<accession>A0AAV4YBK8</accession>
<dbReference type="AlphaFoldDB" id="A0AAV4YBK8"/>
<protein>
    <submittedName>
        <fullName evidence="2">Uncharacterized protein</fullName>
    </submittedName>
</protein>
<reference evidence="2 3" key="1">
    <citation type="submission" date="2021-06" db="EMBL/GenBank/DDBJ databases">
        <title>Caerostris extrusa draft genome.</title>
        <authorList>
            <person name="Kono N."/>
            <person name="Arakawa K."/>
        </authorList>
    </citation>
    <scope>NUCLEOTIDE SEQUENCE [LARGE SCALE GENOMIC DNA]</scope>
</reference>
<proteinExistence type="predicted"/>
<keyword evidence="1" id="KW-0812">Transmembrane</keyword>
<evidence type="ECO:0000313" key="2">
    <source>
        <dbReference type="EMBL" id="GIZ04455.1"/>
    </source>
</evidence>
<gene>
    <name evidence="2" type="ORF">CEXT_437741</name>
</gene>
<dbReference type="EMBL" id="BPLR01001737">
    <property type="protein sequence ID" value="GIZ04455.1"/>
    <property type="molecule type" value="Genomic_DNA"/>
</dbReference>
<name>A0AAV4YBK8_CAEEX</name>
<evidence type="ECO:0000313" key="3">
    <source>
        <dbReference type="Proteomes" id="UP001054945"/>
    </source>
</evidence>
<sequence>MDINHSEIDSSDVYKSCQHLSPSYYKGYCSPDTMECSRNFSSLFSKFVLRERTTASAIFFYFWESREHALVPRRCRNIRLGIVLPSGSLLINLFPATLSWFARFEIVSLNSYDEFMGGLKDMIYATRLI</sequence>
<keyword evidence="3" id="KW-1185">Reference proteome</keyword>
<feature type="transmembrane region" description="Helical" evidence="1">
    <location>
        <begin position="82"/>
        <end position="102"/>
    </location>
</feature>
<evidence type="ECO:0000256" key="1">
    <source>
        <dbReference type="SAM" id="Phobius"/>
    </source>
</evidence>
<organism evidence="2 3">
    <name type="scientific">Caerostris extrusa</name>
    <name type="common">Bark spider</name>
    <name type="synonym">Caerostris bankana</name>
    <dbReference type="NCBI Taxonomy" id="172846"/>
    <lineage>
        <taxon>Eukaryota</taxon>
        <taxon>Metazoa</taxon>
        <taxon>Ecdysozoa</taxon>
        <taxon>Arthropoda</taxon>
        <taxon>Chelicerata</taxon>
        <taxon>Arachnida</taxon>
        <taxon>Araneae</taxon>
        <taxon>Araneomorphae</taxon>
        <taxon>Entelegynae</taxon>
        <taxon>Araneoidea</taxon>
        <taxon>Araneidae</taxon>
        <taxon>Caerostris</taxon>
    </lineage>
</organism>
<keyword evidence="1" id="KW-1133">Transmembrane helix</keyword>
<dbReference type="Proteomes" id="UP001054945">
    <property type="component" value="Unassembled WGS sequence"/>
</dbReference>